<keyword evidence="2" id="KW-0540">Nuclease</keyword>
<comment type="caution">
    <text evidence="8">The sequence shown here is derived from an EMBL/GenBank/DDBJ whole genome shotgun (WGS) entry which is preliminary data.</text>
</comment>
<feature type="domain" description="PIN" evidence="7">
    <location>
        <begin position="7"/>
        <end position="103"/>
    </location>
</feature>
<dbReference type="Proteomes" id="UP000716291">
    <property type="component" value="Unassembled WGS sequence"/>
</dbReference>
<dbReference type="InterPro" id="IPR050556">
    <property type="entry name" value="Type_II_TA_system_RNase"/>
</dbReference>
<dbReference type="Gene3D" id="3.40.50.1010">
    <property type="entry name" value="5'-nuclease"/>
    <property type="match status" value="1"/>
</dbReference>
<dbReference type="InterPro" id="IPR029060">
    <property type="entry name" value="PIN-like_dom_sf"/>
</dbReference>
<dbReference type="Pfam" id="PF01850">
    <property type="entry name" value="PIN"/>
    <property type="match status" value="1"/>
</dbReference>
<dbReference type="InterPro" id="IPR002716">
    <property type="entry name" value="PIN_dom"/>
</dbReference>
<evidence type="ECO:0000256" key="6">
    <source>
        <dbReference type="ARBA" id="ARBA00038093"/>
    </source>
</evidence>
<evidence type="ECO:0000313" key="9">
    <source>
        <dbReference type="Proteomes" id="UP000716291"/>
    </source>
</evidence>
<keyword evidence="3" id="KW-0479">Metal-binding</keyword>
<gene>
    <name evidence="8" type="ORF">G6F64_014832</name>
</gene>
<dbReference type="GO" id="GO:0016787">
    <property type="term" value="F:hydrolase activity"/>
    <property type="evidence" value="ECO:0007669"/>
    <property type="project" value="UniProtKB-KW"/>
</dbReference>
<evidence type="ECO:0000256" key="3">
    <source>
        <dbReference type="ARBA" id="ARBA00022723"/>
    </source>
</evidence>
<dbReference type="GO" id="GO:0046872">
    <property type="term" value="F:metal ion binding"/>
    <property type="evidence" value="ECO:0007669"/>
    <property type="project" value="UniProtKB-KW"/>
</dbReference>
<sequence>MDAQTIETLYLSAVSVVEMRYGLAAMPEGKSRTIYQERLEREVLPAFAGRVLAFDLDTSKTYAERMAKARAEGKAIARADGYIAATAAAHGLMVATRDTGPFEAAGLEVINPWEAMP</sequence>
<dbReference type="EMBL" id="JAANQT010009861">
    <property type="protein sequence ID" value="KAG1276012.1"/>
    <property type="molecule type" value="Genomic_DNA"/>
</dbReference>
<accession>A0A9P6WSP7</accession>
<evidence type="ECO:0000256" key="1">
    <source>
        <dbReference type="ARBA" id="ARBA00001946"/>
    </source>
</evidence>
<evidence type="ECO:0000256" key="4">
    <source>
        <dbReference type="ARBA" id="ARBA00022801"/>
    </source>
</evidence>
<evidence type="ECO:0000313" key="8">
    <source>
        <dbReference type="EMBL" id="KAG1276012.1"/>
    </source>
</evidence>
<organism evidence="8 9">
    <name type="scientific">Rhizopus oryzae</name>
    <name type="common">Mucormycosis agent</name>
    <name type="synonym">Rhizopus arrhizus var. delemar</name>
    <dbReference type="NCBI Taxonomy" id="64495"/>
    <lineage>
        <taxon>Eukaryota</taxon>
        <taxon>Fungi</taxon>
        <taxon>Fungi incertae sedis</taxon>
        <taxon>Mucoromycota</taxon>
        <taxon>Mucoromycotina</taxon>
        <taxon>Mucoromycetes</taxon>
        <taxon>Mucorales</taxon>
        <taxon>Mucorineae</taxon>
        <taxon>Rhizopodaceae</taxon>
        <taxon>Rhizopus</taxon>
    </lineage>
</organism>
<comment type="cofactor">
    <cofactor evidence="1">
        <name>Mg(2+)</name>
        <dbReference type="ChEBI" id="CHEBI:18420"/>
    </cofactor>
</comment>
<dbReference type="SUPFAM" id="SSF88723">
    <property type="entry name" value="PIN domain-like"/>
    <property type="match status" value="1"/>
</dbReference>
<evidence type="ECO:0000256" key="5">
    <source>
        <dbReference type="ARBA" id="ARBA00022842"/>
    </source>
</evidence>
<proteinExistence type="inferred from homology"/>
<evidence type="ECO:0000256" key="2">
    <source>
        <dbReference type="ARBA" id="ARBA00022722"/>
    </source>
</evidence>
<protein>
    <recommendedName>
        <fullName evidence="7">PIN domain-containing protein</fullName>
    </recommendedName>
</protein>
<keyword evidence="5" id="KW-0460">Magnesium</keyword>
<keyword evidence="9" id="KW-1185">Reference proteome</keyword>
<keyword evidence="4" id="KW-0378">Hydrolase</keyword>
<evidence type="ECO:0000259" key="7">
    <source>
        <dbReference type="Pfam" id="PF01850"/>
    </source>
</evidence>
<dbReference type="PANTHER" id="PTHR33653:SF1">
    <property type="entry name" value="RIBONUCLEASE VAPC2"/>
    <property type="match status" value="1"/>
</dbReference>
<comment type="similarity">
    <text evidence="6">Belongs to the PINc/VapC protein family.</text>
</comment>
<dbReference type="AlphaFoldDB" id="A0A9P6WSP7"/>
<dbReference type="PANTHER" id="PTHR33653">
    <property type="entry name" value="RIBONUCLEASE VAPC2"/>
    <property type="match status" value="1"/>
</dbReference>
<dbReference type="GO" id="GO:0004540">
    <property type="term" value="F:RNA nuclease activity"/>
    <property type="evidence" value="ECO:0007669"/>
    <property type="project" value="UniProtKB-ARBA"/>
</dbReference>
<name>A0A9P6WSP7_RHIOR</name>
<reference evidence="8" key="1">
    <citation type="journal article" date="2020" name="Microb. Genom.">
        <title>Genetic diversity of clinical and environmental Mucorales isolates obtained from an investigation of mucormycosis cases among solid organ transplant recipients.</title>
        <authorList>
            <person name="Nguyen M.H."/>
            <person name="Kaul D."/>
            <person name="Muto C."/>
            <person name="Cheng S.J."/>
            <person name="Richter R.A."/>
            <person name="Bruno V.M."/>
            <person name="Liu G."/>
            <person name="Beyhan S."/>
            <person name="Sundermann A.J."/>
            <person name="Mounaud S."/>
            <person name="Pasculle A.W."/>
            <person name="Nierman W.C."/>
            <person name="Driscoll E."/>
            <person name="Cumbie R."/>
            <person name="Clancy C.J."/>
            <person name="Dupont C.L."/>
        </authorList>
    </citation>
    <scope>NUCLEOTIDE SEQUENCE</scope>
    <source>
        <strain evidence="8">GL11</strain>
    </source>
</reference>